<dbReference type="EMBL" id="QAYL01000012">
    <property type="protein sequence ID" value="RFD25540.1"/>
    <property type="molecule type" value="Genomic_DNA"/>
</dbReference>
<protein>
    <submittedName>
        <fullName evidence="1">Uncharacterized protein</fullName>
    </submittedName>
</protein>
<comment type="caution">
    <text evidence="1">The sequence shown here is derived from an EMBL/GenBank/DDBJ whole genome shotgun (WGS) entry which is preliminary data.</text>
</comment>
<evidence type="ECO:0000313" key="2">
    <source>
        <dbReference type="Proteomes" id="UP000258522"/>
    </source>
</evidence>
<dbReference type="Proteomes" id="UP000258522">
    <property type="component" value="Unassembled WGS sequence"/>
</dbReference>
<keyword evidence="2" id="KW-1185">Reference proteome</keyword>
<name>A0A3E1HGG4_9MYCO</name>
<proteinExistence type="predicted"/>
<dbReference type="AlphaFoldDB" id="A0A3E1HGG4"/>
<gene>
    <name evidence="1" type="ORF">MUBE_08295</name>
</gene>
<organism evidence="1 2">
    <name type="scientific">Mycobacterium uberis</name>
    <dbReference type="NCBI Taxonomy" id="2162698"/>
    <lineage>
        <taxon>Bacteria</taxon>
        <taxon>Bacillati</taxon>
        <taxon>Actinomycetota</taxon>
        <taxon>Actinomycetes</taxon>
        <taxon>Mycobacteriales</taxon>
        <taxon>Mycobacteriaceae</taxon>
        <taxon>Mycobacterium</taxon>
    </lineage>
</organism>
<evidence type="ECO:0000313" key="1">
    <source>
        <dbReference type="EMBL" id="RFD25540.1"/>
    </source>
</evidence>
<reference evidence="1 2" key="1">
    <citation type="submission" date="2018-07" db="EMBL/GenBank/DDBJ databases">
        <title>Whole genome sequence of Mycobacterium uberis.</title>
        <authorList>
            <person name="Benjak A."/>
        </authorList>
    </citation>
    <scope>NUCLEOTIDE SEQUENCE [LARGE SCALE GENOMIC DNA]</scope>
    <source>
        <strain evidence="1 2">Jura</strain>
    </source>
</reference>
<sequence>MADAKIGGATVVKQAGHEFVLSISGLMGAPGNEFLDVHGVGVRHYGDRQHLCQRRGVALLGRCVHSRPR</sequence>
<accession>A0A3E1HGG4</accession>